<gene>
    <name evidence="2" type="ORF">B0I31_10971</name>
</gene>
<dbReference type="EMBL" id="PYAX01000009">
    <property type="protein sequence ID" value="PSL53281.1"/>
    <property type="molecule type" value="Genomic_DNA"/>
</dbReference>
<dbReference type="InterPro" id="IPR041049">
    <property type="entry name" value="DUF5615"/>
</dbReference>
<name>A0A2P8I497_SACCR</name>
<proteinExistence type="predicted"/>
<dbReference type="Proteomes" id="UP000241118">
    <property type="component" value="Unassembled WGS sequence"/>
</dbReference>
<evidence type="ECO:0000313" key="3">
    <source>
        <dbReference type="Proteomes" id="UP000241118"/>
    </source>
</evidence>
<protein>
    <recommendedName>
        <fullName evidence="1">DUF5615 domain-containing protein</fullName>
    </recommendedName>
</protein>
<comment type="caution">
    <text evidence="2">The sequence shown here is derived from an EMBL/GenBank/DDBJ whole genome shotgun (WGS) entry which is preliminary data.</text>
</comment>
<dbReference type="AlphaFoldDB" id="A0A2P8I497"/>
<dbReference type="Pfam" id="PF18480">
    <property type="entry name" value="DUF5615"/>
    <property type="match status" value="1"/>
</dbReference>
<evidence type="ECO:0000313" key="2">
    <source>
        <dbReference type="EMBL" id="PSL53281.1"/>
    </source>
</evidence>
<organism evidence="2 3">
    <name type="scientific">Saccharothrix carnea</name>
    <dbReference type="NCBI Taxonomy" id="1280637"/>
    <lineage>
        <taxon>Bacteria</taxon>
        <taxon>Bacillati</taxon>
        <taxon>Actinomycetota</taxon>
        <taxon>Actinomycetes</taxon>
        <taxon>Pseudonocardiales</taxon>
        <taxon>Pseudonocardiaceae</taxon>
        <taxon>Saccharothrix</taxon>
    </lineage>
</organism>
<keyword evidence="3" id="KW-1185">Reference proteome</keyword>
<accession>A0A2P8I497</accession>
<reference evidence="2 3" key="1">
    <citation type="submission" date="2018-03" db="EMBL/GenBank/DDBJ databases">
        <title>Genomic Encyclopedia of Type Strains, Phase III (KMG-III): the genomes of soil and plant-associated and newly described type strains.</title>
        <authorList>
            <person name="Whitman W."/>
        </authorList>
    </citation>
    <scope>NUCLEOTIDE SEQUENCE [LARGE SCALE GENOMIC DNA]</scope>
    <source>
        <strain evidence="2 3">CGMCC 4.7097</strain>
    </source>
</reference>
<evidence type="ECO:0000259" key="1">
    <source>
        <dbReference type="Pfam" id="PF18480"/>
    </source>
</evidence>
<feature type="domain" description="DUF5615" evidence="1">
    <location>
        <begin position="125"/>
        <end position="179"/>
    </location>
</feature>
<sequence length="212" mass="22211">MTPHTSPICPTGDNGQVNPNALAIQVAQACQEVHTCRTREDLDAALDILFDQHLNKAREGFDSILEIASVLGALTGGLAARAAVGGVAGVGGTTASATSGMRAGAADALRQLIAKKAGFSGKGQRLIVDENMSPSIAGFLRDHGYDARSVSEMGLRGTKDDKLMQLAEQLGAKVVTRDRGRQMDGGFGTLAIQIDRRVSSPEEILRIITSAK</sequence>